<dbReference type="Pfam" id="PF08142">
    <property type="entry name" value="AARP2CN"/>
    <property type="match status" value="1"/>
</dbReference>
<dbReference type="EMBL" id="MCFI01000006">
    <property type="protein sequence ID" value="ORY84383.1"/>
    <property type="molecule type" value="Genomic_DNA"/>
</dbReference>
<dbReference type="AlphaFoldDB" id="A0A1Y2FK80"/>
<dbReference type="OrthoDB" id="119302at2759"/>
<dbReference type="Proteomes" id="UP000193685">
    <property type="component" value="Unassembled WGS sequence"/>
</dbReference>
<evidence type="ECO:0000313" key="7">
    <source>
        <dbReference type="EMBL" id="ORY84383.1"/>
    </source>
</evidence>
<dbReference type="InterPro" id="IPR007034">
    <property type="entry name" value="BMS1_TSR1_C"/>
</dbReference>
<keyword evidence="8" id="KW-1185">Reference proteome</keyword>
<comment type="subcellular location">
    <subcellularLocation>
        <location evidence="1">Nucleus</location>
        <location evidence="1">Nucleolus</location>
    </subcellularLocation>
</comment>
<keyword evidence="3" id="KW-0539">Nucleus</keyword>
<organism evidence="7 8">
    <name type="scientific">Protomyces lactucae-debilis</name>
    <dbReference type="NCBI Taxonomy" id="2754530"/>
    <lineage>
        <taxon>Eukaryota</taxon>
        <taxon>Fungi</taxon>
        <taxon>Dikarya</taxon>
        <taxon>Ascomycota</taxon>
        <taxon>Taphrinomycotina</taxon>
        <taxon>Taphrinomycetes</taxon>
        <taxon>Taphrinales</taxon>
        <taxon>Protomycetaceae</taxon>
        <taxon>Protomyces</taxon>
    </lineage>
</organism>
<dbReference type="GO" id="GO:0000479">
    <property type="term" value="P:endonucleolytic cleavage of tricistronic rRNA transcript (SSU-rRNA, 5.8S rRNA, LSU-rRNA)"/>
    <property type="evidence" value="ECO:0007669"/>
    <property type="project" value="TreeGrafter"/>
</dbReference>
<dbReference type="GO" id="GO:0030688">
    <property type="term" value="C:preribosome, small subunit precursor"/>
    <property type="evidence" value="ECO:0007669"/>
    <property type="project" value="TreeGrafter"/>
</dbReference>
<feature type="region of interest" description="Disordered" evidence="5">
    <location>
        <begin position="1"/>
        <end position="63"/>
    </location>
</feature>
<name>A0A1Y2FK80_PROLT</name>
<dbReference type="GeneID" id="63785635"/>
<comment type="similarity">
    <text evidence="4">Belongs to the TRAFAC class translation factor GTPase superfamily. Bms1-like GTPase family. TSR1 subfamily.</text>
</comment>
<feature type="domain" description="Bms1-type G" evidence="6">
    <location>
        <begin position="82"/>
        <end position="238"/>
    </location>
</feature>
<evidence type="ECO:0000259" key="6">
    <source>
        <dbReference type="PROSITE" id="PS51714"/>
    </source>
</evidence>
<accession>A0A1Y2FK80</accession>
<dbReference type="Pfam" id="PF04950">
    <property type="entry name" value="RIBIOP_C"/>
    <property type="match status" value="1"/>
</dbReference>
<evidence type="ECO:0000256" key="3">
    <source>
        <dbReference type="ARBA" id="ARBA00023242"/>
    </source>
</evidence>
<dbReference type="GO" id="GO:0034511">
    <property type="term" value="F:U3 snoRNA binding"/>
    <property type="evidence" value="ECO:0007669"/>
    <property type="project" value="TreeGrafter"/>
</dbReference>
<gene>
    <name evidence="7" type="ORF">BCR37DRAFT_378409</name>
</gene>
<evidence type="ECO:0000256" key="5">
    <source>
        <dbReference type="SAM" id="MobiDB-lite"/>
    </source>
</evidence>
<feature type="compositionally biased region" description="Basic residues" evidence="5">
    <location>
        <begin position="1"/>
        <end position="16"/>
    </location>
</feature>
<keyword evidence="2" id="KW-0690">Ribosome biogenesis</keyword>
<dbReference type="STRING" id="56484.A0A1Y2FK80"/>
<feature type="compositionally biased region" description="Basic and acidic residues" evidence="5">
    <location>
        <begin position="26"/>
        <end position="37"/>
    </location>
</feature>
<dbReference type="OMA" id="MNLPRFK"/>
<dbReference type="GO" id="GO:0000462">
    <property type="term" value="P:maturation of SSU-rRNA from tricistronic rRNA transcript (SSU-rRNA, 5.8S rRNA, LSU-rRNA)"/>
    <property type="evidence" value="ECO:0007669"/>
    <property type="project" value="TreeGrafter"/>
</dbReference>
<dbReference type="GO" id="GO:0003924">
    <property type="term" value="F:GTPase activity"/>
    <property type="evidence" value="ECO:0007669"/>
    <property type="project" value="TreeGrafter"/>
</dbReference>
<dbReference type="InterPro" id="IPR039761">
    <property type="entry name" value="Bms1/Tsr1"/>
</dbReference>
<dbReference type="InterPro" id="IPR030387">
    <property type="entry name" value="G_Bms1/Tsr1_dom"/>
</dbReference>
<dbReference type="InterPro" id="IPR012948">
    <property type="entry name" value="AARP2CN"/>
</dbReference>
<dbReference type="GO" id="GO:0005730">
    <property type="term" value="C:nucleolus"/>
    <property type="evidence" value="ECO:0007669"/>
    <property type="project" value="UniProtKB-SubCell"/>
</dbReference>
<dbReference type="SMART" id="SM01362">
    <property type="entry name" value="DUF663"/>
    <property type="match status" value="1"/>
</dbReference>
<reference evidence="7 8" key="1">
    <citation type="submission" date="2016-07" db="EMBL/GenBank/DDBJ databases">
        <title>Pervasive Adenine N6-methylation of Active Genes in Fungi.</title>
        <authorList>
            <consortium name="DOE Joint Genome Institute"/>
            <person name="Mondo S.J."/>
            <person name="Dannebaum R.O."/>
            <person name="Kuo R.C."/>
            <person name="Labutti K."/>
            <person name="Haridas S."/>
            <person name="Kuo A."/>
            <person name="Salamov A."/>
            <person name="Ahrendt S.R."/>
            <person name="Lipzen A."/>
            <person name="Sullivan W."/>
            <person name="Andreopoulos W.B."/>
            <person name="Clum A."/>
            <person name="Lindquist E."/>
            <person name="Daum C."/>
            <person name="Ramamoorthy G.K."/>
            <person name="Gryganskyi A."/>
            <person name="Culley D."/>
            <person name="Magnuson J.K."/>
            <person name="James T.Y."/>
            <person name="O'Malley M.A."/>
            <person name="Stajich J.E."/>
            <person name="Spatafora J.W."/>
            <person name="Visel A."/>
            <person name="Grigoriev I.V."/>
        </authorList>
    </citation>
    <scope>NUCLEOTIDE SEQUENCE [LARGE SCALE GENOMIC DNA]</scope>
    <source>
        <strain evidence="7 8">12-1054</strain>
    </source>
</reference>
<evidence type="ECO:0000256" key="2">
    <source>
        <dbReference type="ARBA" id="ARBA00022517"/>
    </source>
</evidence>
<dbReference type="PANTHER" id="PTHR12858">
    <property type="entry name" value="RIBOSOME BIOGENESIS PROTEIN"/>
    <property type="match status" value="1"/>
</dbReference>
<evidence type="ECO:0000256" key="4">
    <source>
        <dbReference type="ARBA" id="ARBA00038288"/>
    </source>
</evidence>
<evidence type="ECO:0000313" key="8">
    <source>
        <dbReference type="Proteomes" id="UP000193685"/>
    </source>
</evidence>
<dbReference type="SMART" id="SM00785">
    <property type="entry name" value="AARP2CN"/>
    <property type="match status" value="1"/>
</dbReference>
<comment type="caution">
    <text evidence="7">The sequence shown here is derived from an EMBL/GenBank/DDBJ whole genome shotgun (WGS) entry which is preliminary data.</text>
</comment>
<dbReference type="Pfam" id="PF22298">
    <property type="entry name" value="Tsr1_G-like"/>
    <property type="match status" value="1"/>
</dbReference>
<dbReference type="PROSITE" id="PS51714">
    <property type="entry name" value="G_BMS1"/>
    <property type="match status" value="1"/>
</dbReference>
<evidence type="ECO:0000256" key="1">
    <source>
        <dbReference type="ARBA" id="ARBA00004604"/>
    </source>
</evidence>
<dbReference type="GO" id="GO:0005525">
    <property type="term" value="F:GTP binding"/>
    <property type="evidence" value="ECO:0007669"/>
    <property type="project" value="TreeGrafter"/>
</dbReference>
<dbReference type="PANTHER" id="PTHR12858:SF1">
    <property type="entry name" value="PRE-RRNA-PROCESSING PROTEIN TSR1 HOMOLOG"/>
    <property type="match status" value="1"/>
</dbReference>
<proteinExistence type="inferred from homology"/>
<dbReference type="RefSeq" id="XP_040726401.1">
    <property type="nucleotide sequence ID" value="XM_040869036.1"/>
</dbReference>
<protein>
    <recommendedName>
        <fullName evidence="6">Bms1-type G domain-containing protein</fullName>
    </recommendedName>
</protein>
<sequence>MAHSHRPTTKQKHKAFKGTGHASSRTQKDIAKGKIQPEKAPGLVQKTHSKADRKNLAKQIQQNKKTALKQQSAFFGDGRSRAPRIVALIPLNADADTLALVHALEAHLELPPSTHPTTEVHVKNFKQRLQFVHAGGELQDVLNIVAVADYCIFVAAGYEALGENSQAQRTLRALQSQGIPSHFTVLQQLDNDKAAQESRKVWEADMQTLFPTEYGPFSLDASAEVSKFLGAICNSLPDSPTWRLARSYIVPSAVTYTNGFCVEGIVRGNNLDADRLIHIPGLGDFEVDRITDVDAEQVLGVRSDKADSMTQEFEMEEETPFAEEPRKGVRLDNHYYVDSEEEEIPVVKRVPKGTSKYQASWIVDEAANAEDVSDEEVEELEDDRMSDVASTYAPTQAEEPHEELSVEEEARQLASYRAQVKDDKEFPDEVDFDPSINARDRFRKYRGLKDFHQSEWDPDEIDGNTPAWYSGIAKFGSYKSTRNRILKSHAGVPMGTRVKVYLKEVPAHVQDLKHLVLWANREHEQSRAINNFTIQLEPGAEPLKSKEEIVIQCAHRRFVAQPIYSQAIAKTRNGLVRFERFVQPGRLSYATVAGPAIMEKGAPVLYFKRTLGANNSTLELVGTGSFVGVDHGRLTIKRILLSGVPYKIHKRLVTVRYMFHNREDIRFFKAIQLFSKYGRVGFIKEALGTHGYMKTTWDKQIQGLDTVLMPLYKRIYPREAHYLAA</sequence>